<dbReference type="AlphaFoldDB" id="A0A3B0S8L4"/>
<evidence type="ECO:0000256" key="3">
    <source>
        <dbReference type="ARBA" id="ARBA00023004"/>
    </source>
</evidence>
<accession>A0A3B0S8L4</accession>
<protein>
    <recommendedName>
        <fullName evidence="4">Cytochrome c domain-containing protein</fullName>
    </recommendedName>
</protein>
<dbReference type="PROSITE" id="PS51007">
    <property type="entry name" value="CYTC"/>
    <property type="match status" value="2"/>
</dbReference>
<organism evidence="5">
    <name type="scientific">hydrothermal vent metagenome</name>
    <dbReference type="NCBI Taxonomy" id="652676"/>
    <lineage>
        <taxon>unclassified sequences</taxon>
        <taxon>metagenomes</taxon>
        <taxon>ecological metagenomes</taxon>
    </lineage>
</organism>
<feature type="domain" description="Cytochrome c" evidence="4">
    <location>
        <begin position="46"/>
        <end position="162"/>
    </location>
</feature>
<name>A0A3B0S8L4_9ZZZZ</name>
<dbReference type="EMBL" id="UOEC01000103">
    <property type="protein sequence ID" value="VAV92653.1"/>
    <property type="molecule type" value="Genomic_DNA"/>
</dbReference>
<dbReference type="GO" id="GO:0020037">
    <property type="term" value="F:heme binding"/>
    <property type="evidence" value="ECO:0007669"/>
    <property type="project" value="InterPro"/>
</dbReference>
<evidence type="ECO:0000256" key="1">
    <source>
        <dbReference type="ARBA" id="ARBA00022617"/>
    </source>
</evidence>
<proteinExistence type="predicted"/>
<dbReference type="SUPFAM" id="SSF46626">
    <property type="entry name" value="Cytochrome c"/>
    <property type="match status" value="2"/>
</dbReference>
<feature type="domain" description="Cytochrome c" evidence="4">
    <location>
        <begin position="190"/>
        <end position="277"/>
    </location>
</feature>
<keyword evidence="2" id="KW-0479">Metal-binding</keyword>
<dbReference type="Gene3D" id="1.10.760.10">
    <property type="entry name" value="Cytochrome c-like domain"/>
    <property type="match status" value="2"/>
</dbReference>
<keyword evidence="3" id="KW-0408">Iron</keyword>
<evidence type="ECO:0000256" key="2">
    <source>
        <dbReference type="ARBA" id="ARBA00022723"/>
    </source>
</evidence>
<evidence type="ECO:0000313" key="5">
    <source>
        <dbReference type="EMBL" id="VAV92653.1"/>
    </source>
</evidence>
<keyword evidence="1" id="KW-0349">Heme</keyword>
<dbReference type="InterPro" id="IPR009056">
    <property type="entry name" value="Cyt_c-like_dom"/>
</dbReference>
<dbReference type="PANTHER" id="PTHR33546:SF1">
    <property type="entry name" value="LARGE, MULTIFUNCTIONAL SECRETED PROTEIN"/>
    <property type="match status" value="1"/>
</dbReference>
<dbReference type="Pfam" id="PF00034">
    <property type="entry name" value="Cytochrom_C"/>
    <property type="match status" value="1"/>
</dbReference>
<dbReference type="GO" id="GO:0009055">
    <property type="term" value="F:electron transfer activity"/>
    <property type="evidence" value="ECO:0007669"/>
    <property type="project" value="InterPro"/>
</dbReference>
<sequence>MTFARVMIFSLLTLLVFTGFSNLLPQVQGDPPAEEKIDTGSLDMVGMISLGERLFSGKGTCTLCHKTGGRAPDLLAMDLAKILPERLSDARYNGVAKGKTGAKAIEEYLLESLTHPSAFVVVGFGKKGSGDAISPMPKVDAAPIELSVLEMNAVTAFLQDKAGLAPTVALPNAEEASAASPASDDAEEEGPATTGAAAIEKYGCATCHDLEGSQADIGPKMNGIGKKMSTAKLVEAIVKPNLEITQGYEAEIMPDDFAQQMRVSELNLIVEYLKKLPE</sequence>
<evidence type="ECO:0000259" key="4">
    <source>
        <dbReference type="PROSITE" id="PS51007"/>
    </source>
</evidence>
<reference evidence="5" key="1">
    <citation type="submission" date="2018-06" db="EMBL/GenBank/DDBJ databases">
        <authorList>
            <person name="Zhirakovskaya E."/>
        </authorList>
    </citation>
    <scope>NUCLEOTIDE SEQUENCE</scope>
</reference>
<dbReference type="GO" id="GO:0046872">
    <property type="term" value="F:metal ion binding"/>
    <property type="evidence" value="ECO:0007669"/>
    <property type="project" value="UniProtKB-KW"/>
</dbReference>
<gene>
    <name evidence="5" type="ORF">MNBD_ALPHA08-2214</name>
</gene>
<dbReference type="PANTHER" id="PTHR33546">
    <property type="entry name" value="LARGE, MULTIFUNCTIONAL SECRETED PROTEIN-RELATED"/>
    <property type="match status" value="1"/>
</dbReference>
<dbReference type="InterPro" id="IPR036909">
    <property type="entry name" value="Cyt_c-like_dom_sf"/>
</dbReference>